<dbReference type="GO" id="GO:0016020">
    <property type="term" value="C:membrane"/>
    <property type="evidence" value="ECO:0007669"/>
    <property type="project" value="UniProtKB-SubCell"/>
</dbReference>
<dbReference type="GO" id="GO:0022857">
    <property type="term" value="F:transmembrane transporter activity"/>
    <property type="evidence" value="ECO:0007669"/>
    <property type="project" value="TreeGrafter"/>
</dbReference>
<keyword evidence="3 7" id="KW-0812">Transmembrane</keyword>
<dbReference type="InterPro" id="IPR036259">
    <property type="entry name" value="MFS_trans_sf"/>
</dbReference>
<feature type="region of interest" description="Disordered" evidence="6">
    <location>
        <begin position="1"/>
        <end position="21"/>
    </location>
</feature>
<evidence type="ECO:0000256" key="6">
    <source>
        <dbReference type="SAM" id="MobiDB-lite"/>
    </source>
</evidence>
<dbReference type="SUPFAM" id="SSF103473">
    <property type="entry name" value="MFS general substrate transporter"/>
    <property type="match status" value="1"/>
</dbReference>
<evidence type="ECO:0000256" key="1">
    <source>
        <dbReference type="ARBA" id="ARBA00004141"/>
    </source>
</evidence>
<keyword evidence="4 7" id="KW-1133">Transmembrane helix</keyword>
<proteinExistence type="predicted"/>
<dbReference type="AlphaFoldDB" id="A0A8H5TH59"/>
<name>A0A8H5TH59_FUSCI</name>
<keyword evidence="5 7" id="KW-0472">Membrane</keyword>
<dbReference type="Gene3D" id="1.20.1250.20">
    <property type="entry name" value="MFS general substrate transporter like domains"/>
    <property type="match status" value="1"/>
</dbReference>
<evidence type="ECO:0000313" key="9">
    <source>
        <dbReference type="Proteomes" id="UP000572754"/>
    </source>
</evidence>
<evidence type="ECO:0000256" key="3">
    <source>
        <dbReference type="ARBA" id="ARBA00022692"/>
    </source>
</evidence>
<reference evidence="8 9" key="2">
    <citation type="submission" date="2020-05" db="EMBL/GenBank/DDBJ databases">
        <title>Identification and distribution of gene clusters putatively required for synthesis of sphingolipid metabolism inhibitors in phylogenetically diverse species of the filamentous fungus Fusarium.</title>
        <authorList>
            <person name="Kim H.-S."/>
            <person name="Busman M."/>
            <person name="Brown D.W."/>
            <person name="Divon H."/>
            <person name="Uhlig S."/>
            <person name="Proctor R.H."/>
        </authorList>
    </citation>
    <scope>NUCLEOTIDE SEQUENCE [LARGE SCALE GENOMIC DNA]</scope>
    <source>
        <strain evidence="8 9">NRRL 25331</strain>
    </source>
</reference>
<comment type="caution">
    <text evidence="8">The sequence shown here is derived from an EMBL/GenBank/DDBJ whole genome shotgun (WGS) entry which is preliminary data.</text>
</comment>
<comment type="subcellular location">
    <subcellularLocation>
        <location evidence="1">Membrane</location>
        <topology evidence="1">Multi-pass membrane protein</topology>
    </subcellularLocation>
</comment>
<sequence length="122" mass="13747">MEPKNGDKPFPQQRVSQDLADSEIAKPGEALSYDEEPTIAPANHVPNTAEERDLVRKIDFTLLPYLWWMYILAYLDRGDIANATAAGISKSLNMKDNDCSLLVYLFFVGYFLGEVPSNMIMN</sequence>
<organism evidence="8 9">
    <name type="scientific">Fusarium circinatum</name>
    <name type="common">Pitch canker fungus</name>
    <name type="synonym">Gibberella circinata</name>
    <dbReference type="NCBI Taxonomy" id="48490"/>
    <lineage>
        <taxon>Eukaryota</taxon>
        <taxon>Fungi</taxon>
        <taxon>Dikarya</taxon>
        <taxon>Ascomycota</taxon>
        <taxon>Pezizomycotina</taxon>
        <taxon>Sordariomycetes</taxon>
        <taxon>Hypocreomycetidae</taxon>
        <taxon>Hypocreales</taxon>
        <taxon>Nectriaceae</taxon>
        <taxon>Fusarium</taxon>
        <taxon>Fusarium fujikuroi species complex</taxon>
    </lineage>
</organism>
<keyword evidence="2" id="KW-0813">Transport</keyword>
<keyword evidence="9" id="KW-1185">Reference proteome</keyword>
<dbReference type="Proteomes" id="UP000572754">
    <property type="component" value="Unassembled WGS sequence"/>
</dbReference>
<feature type="transmembrane region" description="Helical" evidence="7">
    <location>
        <begin position="101"/>
        <end position="121"/>
    </location>
</feature>
<dbReference type="EMBL" id="JAAQPE010000283">
    <property type="protein sequence ID" value="KAF5672114.1"/>
    <property type="molecule type" value="Genomic_DNA"/>
</dbReference>
<evidence type="ECO:0000256" key="2">
    <source>
        <dbReference type="ARBA" id="ARBA00022448"/>
    </source>
</evidence>
<evidence type="ECO:0000256" key="4">
    <source>
        <dbReference type="ARBA" id="ARBA00022989"/>
    </source>
</evidence>
<evidence type="ECO:0000313" key="8">
    <source>
        <dbReference type="EMBL" id="KAF5672114.1"/>
    </source>
</evidence>
<accession>A0A8H5TH59</accession>
<evidence type="ECO:0000256" key="5">
    <source>
        <dbReference type="ARBA" id="ARBA00023136"/>
    </source>
</evidence>
<dbReference type="PANTHER" id="PTHR43791:SF36">
    <property type="entry name" value="TRANSPORTER, PUTATIVE (AFU_ORTHOLOGUE AFUA_6G08340)-RELATED"/>
    <property type="match status" value="1"/>
</dbReference>
<gene>
    <name evidence="8" type="ORF">FCIRC_8532</name>
</gene>
<evidence type="ECO:0000256" key="7">
    <source>
        <dbReference type="SAM" id="Phobius"/>
    </source>
</evidence>
<dbReference type="PANTHER" id="PTHR43791">
    <property type="entry name" value="PERMEASE-RELATED"/>
    <property type="match status" value="1"/>
</dbReference>
<protein>
    <submittedName>
        <fullName evidence="8">Major facilitator superfamily transporter</fullName>
    </submittedName>
</protein>
<reference evidence="9" key="1">
    <citation type="journal article" date="2020" name="BMC Genomics">
        <title>Correction to: Identification and distribution of gene clusters required for synthesis of sphingolipid metabolism inhibitors in diverse species of the filamentous fungus Fusarium.</title>
        <authorList>
            <person name="Kim H.S."/>
            <person name="Lohmar J.M."/>
            <person name="Busman M."/>
            <person name="Brown D.W."/>
            <person name="Naumann T.A."/>
            <person name="Divon H.H."/>
            <person name="Lysoe E."/>
            <person name="Uhlig S."/>
            <person name="Proctor R.H."/>
        </authorList>
    </citation>
    <scope>NUCLEOTIDE SEQUENCE [LARGE SCALE GENOMIC DNA]</scope>
    <source>
        <strain evidence="9">NRRL 25331</strain>
    </source>
</reference>